<name>A0A120K2Y9_9SACH</name>
<dbReference type="RefSeq" id="XP_017990022.1">
    <property type="nucleotide sequence ID" value="XM_018134533.1"/>
</dbReference>
<dbReference type="InterPro" id="IPR020846">
    <property type="entry name" value="MFS_dom"/>
</dbReference>
<organism evidence="10 11">
    <name type="scientific">Eremothecium sinecaudum</name>
    <dbReference type="NCBI Taxonomy" id="45286"/>
    <lineage>
        <taxon>Eukaryota</taxon>
        <taxon>Fungi</taxon>
        <taxon>Dikarya</taxon>
        <taxon>Ascomycota</taxon>
        <taxon>Saccharomycotina</taxon>
        <taxon>Saccharomycetes</taxon>
        <taxon>Saccharomycetales</taxon>
        <taxon>Saccharomycetaceae</taxon>
        <taxon>Eremothecium</taxon>
    </lineage>
</organism>
<feature type="transmembrane region" description="Helical" evidence="8">
    <location>
        <begin position="410"/>
        <end position="429"/>
    </location>
</feature>
<keyword evidence="11" id="KW-1185">Reference proteome</keyword>
<feature type="transmembrane region" description="Helical" evidence="8">
    <location>
        <begin position="449"/>
        <end position="470"/>
    </location>
</feature>
<evidence type="ECO:0000256" key="6">
    <source>
        <dbReference type="ARBA" id="ARBA00023136"/>
    </source>
</evidence>
<feature type="transmembrane region" description="Helical" evidence="8">
    <location>
        <begin position="343"/>
        <end position="365"/>
    </location>
</feature>
<dbReference type="InterPro" id="IPR005828">
    <property type="entry name" value="MFS_sugar_transport-like"/>
</dbReference>
<dbReference type="PANTHER" id="PTHR48022">
    <property type="entry name" value="PLASTIDIC GLUCOSE TRANSPORTER 4"/>
    <property type="match status" value="1"/>
</dbReference>
<comment type="similarity">
    <text evidence="2 7">Belongs to the major facilitator superfamily. Sugar transporter (TC 2.A.1.1) family.</text>
</comment>
<dbReference type="EMBL" id="CP014248">
    <property type="protein sequence ID" value="AMD23026.1"/>
    <property type="molecule type" value="Genomic_DNA"/>
</dbReference>
<dbReference type="GO" id="GO:0005351">
    <property type="term" value="F:carbohydrate:proton symporter activity"/>
    <property type="evidence" value="ECO:0007669"/>
    <property type="project" value="TreeGrafter"/>
</dbReference>
<feature type="transmembrane region" description="Helical" evidence="8">
    <location>
        <begin position="385"/>
        <end position="403"/>
    </location>
</feature>
<dbReference type="PANTHER" id="PTHR48022:SF64">
    <property type="entry name" value="MAJOR FACILITATOR SUPERFAMILY (MFS) PROFILE DOMAIN-CONTAINING PROTEIN"/>
    <property type="match status" value="1"/>
</dbReference>
<gene>
    <name evidence="10" type="ORF">AW171_hschr85101</name>
</gene>
<evidence type="ECO:0000259" key="9">
    <source>
        <dbReference type="PROSITE" id="PS50850"/>
    </source>
</evidence>
<feature type="transmembrane region" description="Helical" evidence="8">
    <location>
        <begin position="223"/>
        <end position="242"/>
    </location>
</feature>
<evidence type="ECO:0000256" key="5">
    <source>
        <dbReference type="ARBA" id="ARBA00022989"/>
    </source>
</evidence>
<dbReference type="GeneID" id="28726407"/>
<comment type="subcellular location">
    <subcellularLocation>
        <location evidence="1">Membrane</location>
        <topology evidence="1">Multi-pass membrane protein</topology>
    </subcellularLocation>
</comment>
<keyword evidence="4 8" id="KW-0812">Transmembrane</keyword>
<dbReference type="Gene3D" id="1.20.1250.20">
    <property type="entry name" value="MFS general substrate transporter like domains"/>
    <property type="match status" value="1"/>
</dbReference>
<evidence type="ECO:0000256" key="8">
    <source>
        <dbReference type="SAM" id="Phobius"/>
    </source>
</evidence>
<feature type="domain" description="Major facilitator superfamily (MFS) profile" evidence="9">
    <location>
        <begin position="76"/>
        <end position="535"/>
    </location>
</feature>
<evidence type="ECO:0000256" key="3">
    <source>
        <dbReference type="ARBA" id="ARBA00022448"/>
    </source>
</evidence>
<dbReference type="OrthoDB" id="4057868at2759"/>
<dbReference type="FunFam" id="1.20.1250.20:FF:000134">
    <property type="entry name" value="MFS sugar transporter protein"/>
    <property type="match status" value="1"/>
</dbReference>
<keyword evidence="5 8" id="KW-1133">Transmembrane helix</keyword>
<reference evidence="10 11" key="1">
    <citation type="submission" date="2016-01" db="EMBL/GenBank/DDBJ databases">
        <title>Genome sequence of the yeast Holleya sinecauda.</title>
        <authorList>
            <person name="Dietrich F.S."/>
        </authorList>
    </citation>
    <scope>NUCLEOTIDE SEQUENCE [LARGE SCALE GENOMIC DNA]</scope>
    <source>
        <strain evidence="10 11">ATCC 58844</strain>
    </source>
</reference>
<dbReference type="Pfam" id="PF00083">
    <property type="entry name" value="Sugar_tr"/>
    <property type="match status" value="1"/>
</dbReference>
<evidence type="ECO:0000256" key="2">
    <source>
        <dbReference type="ARBA" id="ARBA00010992"/>
    </source>
</evidence>
<dbReference type="PROSITE" id="PS50850">
    <property type="entry name" value="MFS"/>
    <property type="match status" value="1"/>
</dbReference>
<dbReference type="InterPro" id="IPR036259">
    <property type="entry name" value="MFS_trans_sf"/>
</dbReference>
<feature type="transmembrane region" description="Helical" evidence="8">
    <location>
        <begin position="120"/>
        <end position="137"/>
    </location>
</feature>
<evidence type="ECO:0000313" key="11">
    <source>
        <dbReference type="Proteomes" id="UP000243052"/>
    </source>
</evidence>
<sequence>MVSLKKKFLKSDKVNIQYEDAYNDEKVNIQDEDAYNDDKVVSASSEIESIQLKDVLPDYDGKSFWQVPHLRRLTLVIFIISIASTNNGYDGSLFNGLFAEDKFMNVIGNVRGVVQGALSSGYPCGAFIASFFVSYFLDKKGRKWCIVAGNLTMLFGIILQTCSGAWIAPPDEMPGYTKRDVFGMMLCARVFCGIGVVFLAIASPALISELSYPTYRTFCTSMFNTYWFLGAIFSSWCVYLLRNTKSHWSWRLPTLLQGIFPIIQLALTAFIPESPRFLVGQGKIEEARALLLYHHAGNNEEVGGALVDYELTEIQLAIEQERYFAQSSSYFDFVRTIPNKKRLWTLIWMAIVMQLSGVGLVSFYMGKVLDTLGYRKEDEKLLYNAIISFYNFGTATFLSLCVVSRFRRRSVLLTAIAGMLLSFIVWTVLAGVGNATDFRNKSLGTAVLVIIYVFSFFSNMGTCGFPHLYVTEILPFSLRAKGMNIFCISQTIVTLFNGFVNPLAIEAIGWKYYICYVCIGIVNLTVVYFTFVETSGRTLEEVAEVFGDGQTSKITMKGGVINVIGHEKKPESLYKSNV</sequence>
<feature type="transmembrane region" description="Helical" evidence="8">
    <location>
        <begin position="144"/>
        <end position="169"/>
    </location>
</feature>
<accession>A0A120K2Y9</accession>
<dbReference type="AlphaFoldDB" id="A0A120K2Y9"/>
<evidence type="ECO:0000256" key="7">
    <source>
        <dbReference type="RuleBase" id="RU003346"/>
    </source>
</evidence>
<feature type="transmembrane region" description="Helical" evidence="8">
    <location>
        <begin position="482"/>
        <end position="504"/>
    </location>
</feature>
<proteinExistence type="inferred from homology"/>
<evidence type="ECO:0000256" key="1">
    <source>
        <dbReference type="ARBA" id="ARBA00004141"/>
    </source>
</evidence>
<dbReference type="Proteomes" id="UP000243052">
    <property type="component" value="Chromosome viii"/>
</dbReference>
<evidence type="ECO:0000256" key="4">
    <source>
        <dbReference type="ARBA" id="ARBA00022692"/>
    </source>
</evidence>
<dbReference type="SUPFAM" id="SSF103473">
    <property type="entry name" value="MFS general substrate transporter"/>
    <property type="match status" value="1"/>
</dbReference>
<protein>
    <submittedName>
        <fullName evidence="10">HHR257Wp</fullName>
    </submittedName>
</protein>
<dbReference type="GO" id="GO:0016020">
    <property type="term" value="C:membrane"/>
    <property type="evidence" value="ECO:0007669"/>
    <property type="project" value="UniProtKB-SubCell"/>
</dbReference>
<dbReference type="InterPro" id="IPR050360">
    <property type="entry name" value="MFS_Sugar_Transporters"/>
</dbReference>
<feature type="transmembrane region" description="Helical" evidence="8">
    <location>
        <begin position="510"/>
        <end position="531"/>
    </location>
</feature>
<keyword evidence="6 8" id="KW-0472">Membrane</keyword>
<keyword evidence="3 7" id="KW-0813">Transport</keyword>
<dbReference type="InterPro" id="IPR003663">
    <property type="entry name" value="Sugar/inositol_transpt"/>
</dbReference>
<evidence type="ECO:0000313" key="10">
    <source>
        <dbReference type="EMBL" id="AMD23026.1"/>
    </source>
</evidence>
<dbReference type="NCBIfam" id="TIGR00879">
    <property type="entry name" value="SP"/>
    <property type="match status" value="1"/>
</dbReference>
<feature type="transmembrane region" description="Helical" evidence="8">
    <location>
        <begin position="181"/>
        <end position="202"/>
    </location>
</feature>